<name>A0A0K2UGX1_LEPSM</name>
<sequence>MVHIGSFETKLQEKYTLFPQKVIFHHNNAPGQILVVVVTKLMEIGCQFEMPTALAIPNTFTLLSSLTILCIVPNDF</sequence>
<reference evidence="1" key="1">
    <citation type="submission" date="2014-05" db="EMBL/GenBank/DDBJ databases">
        <authorList>
            <person name="Chronopoulou M."/>
        </authorList>
    </citation>
    <scope>NUCLEOTIDE SEQUENCE</scope>
    <source>
        <tissue evidence="1">Whole organism</tissue>
    </source>
</reference>
<protein>
    <submittedName>
        <fullName evidence="1">Uncharacterized protein</fullName>
    </submittedName>
</protein>
<proteinExistence type="predicted"/>
<dbReference type="AlphaFoldDB" id="A0A0K2UGX1"/>
<accession>A0A0K2UGX1</accession>
<organism evidence="1">
    <name type="scientific">Lepeophtheirus salmonis</name>
    <name type="common">Salmon louse</name>
    <name type="synonym">Caligus salmonis</name>
    <dbReference type="NCBI Taxonomy" id="72036"/>
    <lineage>
        <taxon>Eukaryota</taxon>
        <taxon>Metazoa</taxon>
        <taxon>Ecdysozoa</taxon>
        <taxon>Arthropoda</taxon>
        <taxon>Crustacea</taxon>
        <taxon>Multicrustacea</taxon>
        <taxon>Hexanauplia</taxon>
        <taxon>Copepoda</taxon>
        <taxon>Siphonostomatoida</taxon>
        <taxon>Caligidae</taxon>
        <taxon>Lepeophtheirus</taxon>
    </lineage>
</organism>
<dbReference type="EMBL" id="HACA01019856">
    <property type="protein sequence ID" value="CDW37217.1"/>
    <property type="molecule type" value="Transcribed_RNA"/>
</dbReference>
<evidence type="ECO:0000313" key="1">
    <source>
        <dbReference type="EMBL" id="CDW37217.1"/>
    </source>
</evidence>